<dbReference type="RefSeq" id="WP_344984013.1">
    <property type="nucleotide sequence ID" value="NZ_BAABEB010000012.1"/>
</dbReference>
<name>A0ABY4KZS8_THEAE</name>
<gene>
    <name evidence="2" type="ORF">FOF52_06085</name>
</gene>
<feature type="transmembrane region" description="Helical" evidence="1">
    <location>
        <begin position="81"/>
        <end position="102"/>
    </location>
</feature>
<reference evidence="2 3" key="1">
    <citation type="submission" date="2020-04" db="EMBL/GenBank/DDBJ databases">
        <title>Thermobifida alba genome sequencing and assembly.</title>
        <authorList>
            <person name="Luzics S."/>
            <person name="Horvath B."/>
            <person name="Nagy I."/>
            <person name="Toth A."/>
            <person name="Nagy I."/>
            <person name="Kukolya J."/>
        </authorList>
    </citation>
    <scope>NUCLEOTIDE SEQUENCE [LARGE SCALE GENOMIC DNA]</scope>
    <source>
        <strain evidence="2 3">DSM 43795</strain>
    </source>
</reference>
<keyword evidence="3" id="KW-1185">Reference proteome</keyword>
<keyword evidence="1" id="KW-0812">Transmembrane</keyword>
<dbReference type="InterPro" id="IPR013901">
    <property type="entry name" value="Anthrone_oxy"/>
</dbReference>
<protein>
    <submittedName>
        <fullName evidence="2">DUF1772 domain-containing protein</fullName>
    </submittedName>
</protein>
<dbReference type="Proteomes" id="UP000832041">
    <property type="component" value="Chromosome"/>
</dbReference>
<evidence type="ECO:0000313" key="2">
    <source>
        <dbReference type="EMBL" id="UPT20589.1"/>
    </source>
</evidence>
<sequence>MEGVRLAAVVAATVVTGLLAGTFFGFAVGVMPGLARMGDRVVVGVMQRINEAILNPWFLVVFVSNPVLAAVAVGVCVGSPWTVVGWLVAALVCSVVSLAVTVRGSVPLNDALAAAGPVERLAEAEVARVRRRFEAGWVRFNVVRAVASTLALGCLVVGAVLL</sequence>
<keyword evidence="1" id="KW-1133">Transmembrane helix</keyword>
<evidence type="ECO:0000256" key="1">
    <source>
        <dbReference type="SAM" id="Phobius"/>
    </source>
</evidence>
<organism evidence="2 3">
    <name type="scientific">Thermobifida alba</name>
    <name type="common">Thermomonospora alba</name>
    <dbReference type="NCBI Taxonomy" id="53522"/>
    <lineage>
        <taxon>Bacteria</taxon>
        <taxon>Bacillati</taxon>
        <taxon>Actinomycetota</taxon>
        <taxon>Actinomycetes</taxon>
        <taxon>Streptosporangiales</taxon>
        <taxon>Nocardiopsidaceae</taxon>
        <taxon>Thermobifida</taxon>
    </lineage>
</organism>
<feature type="transmembrane region" description="Helical" evidence="1">
    <location>
        <begin position="52"/>
        <end position="75"/>
    </location>
</feature>
<accession>A0ABY4KZS8</accession>
<keyword evidence="1" id="KW-0472">Membrane</keyword>
<dbReference type="Pfam" id="PF08592">
    <property type="entry name" value="Anthrone_oxy"/>
    <property type="match status" value="1"/>
</dbReference>
<feature type="transmembrane region" description="Helical" evidence="1">
    <location>
        <begin position="138"/>
        <end position="161"/>
    </location>
</feature>
<dbReference type="EMBL" id="CP051627">
    <property type="protein sequence ID" value="UPT20589.1"/>
    <property type="molecule type" value="Genomic_DNA"/>
</dbReference>
<proteinExistence type="predicted"/>
<evidence type="ECO:0000313" key="3">
    <source>
        <dbReference type="Proteomes" id="UP000832041"/>
    </source>
</evidence>
<feature type="transmembrane region" description="Helical" evidence="1">
    <location>
        <begin position="6"/>
        <end position="31"/>
    </location>
</feature>